<dbReference type="Proteomes" id="UP000254893">
    <property type="component" value="Unassembled WGS sequence"/>
</dbReference>
<dbReference type="GO" id="GO:0003700">
    <property type="term" value="F:DNA-binding transcription factor activity"/>
    <property type="evidence" value="ECO:0007669"/>
    <property type="project" value="InterPro"/>
</dbReference>
<protein>
    <submittedName>
        <fullName evidence="5">MarR family</fullName>
    </submittedName>
</protein>
<evidence type="ECO:0000256" key="3">
    <source>
        <dbReference type="ARBA" id="ARBA00023163"/>
    </source>
</evidence>
<dbReference type="SMART" id="SM00347">
    <property type="entry name" value="HTH_MARR"/>
    <property type="match status" value="1"/>
</dbReference>
<evidence type="ECO:0000256" key="1">
    <source>
        <dbReference type="ARBA" id="ARBA00023015"/>
    </source>
</evidence>
<evidence type="ECO:0000313" key="6">
    <source>
        <dbReference type="Proteomes" id="UP000254893"/>
    </source>
</evidence>
<gene>
    <name evidence="5" type="ORF">NCTC11388_01347</name>
</gene>
<dbReference type="SUPFAM" id="SSF46785">
    <property type="entry name" value="Winged helix' DNA-binding domain"/>
    <property type="match status" value="1"/>
</dbReference>
<organism evidence="5 6">
    <name type="scientific">Sphingobacterium spiritivorum</name>
    <name type="common">Flavobacterium spiritivorum</name>
    <dbReference type="NCBI Taxonomy" id="258"/>
    <lineage>
        <taxon>Bacteria</taxon>
        <taxon>Pseudomonadati</taxon>
        <taxon>Bacteroidota</taxon>
        <taxon>Sphingobacteriia</taxon>
        <taxon>Sphingobacteriales</taxon>
        <taxon>Sphingobacteriaceae</taxon>
        <taxon>Sphingobacterium</taxon>
    </lineage>
</organism>
<keyword evidence="1" id="KW-0805">Transcription regulation</keyword>
<dbReference type="Gene3D" id="1.10.10.10">
    <property type="entry name" value="Winged helix-like DNA-binding domain superfamily/Winged helix DNA-binding domain"/>
    <property type="match status" value="1"/>
</dbReference>
<evidence type="ECO:0000259" key="4">
    <source>
        <dbReference type="PROSITE" id="PS50995"/>
    </source>
</evidence>
<keyword evidence="2" id="KW-0238">DNA-binding</keyword>
<dbReference type="AlphaFoldDB" id="A0A380BQX5"/>
<reference evidence="5 6" key="1">
    <citation type="submission" date="2018-06" db="EMBL/GenBank/DDBJ databases">
        <authorList>
            <consortium name="Pathogen Informatics"/>
            <person name="Doyle S."/>
        </authorList>
    </citation>
    <scope>NUCLEOTIDE SEQUENCE [LARGE SCALE GENOMIC DNA]</scope>
    <source>
        <strain evidence="5 6">NCTC11388</strain>
    </source>
</reference>
<accession>A0A380BQX5</accession>
<dbReference type="PROSITE" id="PS50995">
    <property type="entry name" value="HTH_MARR_2"/>
    <property type="match status" value="1"/>
</dbReference>
<evidence type="ECO:0000313" key="5">
    <source>
        <dbReference type="EMBL" id="SUJ04324.1"/>
    </source>
</evidence>
<dbReference type="PANTHER" id="PTHR42756:SF1">
    <property type="entry name" value="TRANSCRIPTIONAL REPRESSOR OF EMRAB OPERON"/>
    <property type="match status" value="1"/>
</dbReference>
<name>A0A380BQX5_SPHSI</name>
<dbReference type="InterPro" id="IPR036388">
    <property type="entry name" value="WH-like_DNA-bd_sf"/>
</dbReference>
<dbReference type="GO" id="GO:0003677">
    <property type="term" value="F:DNA binding"/>
    <property type="evidence" value="ECO:0007669"/>
    <property type="project" value="UniProtKB-KW"/>
</dbReference>
<keyword evidence="3" id="KW-0804">Transcription</keyword>
<evidence type="ECO:0000256" key="2">
    <source>
        <dbReference type="ARBA" id="ARBA00023125"/>
    </source>
</evidence>
<proteinExistence type="predicted"/>
<dbReference type="InterPro" id="IPR000835">
    <property type="entry name" value="HTH_MarR-typ"/>
</dbReference>
<sequence>MSMIPKNLLIQVIDQLDEYCAQYPEDLTYEGFASFVHVNRLSQNTVTRQVGGDYVPIMERDMPAEDIGKLLVMLYRYAKNYIKIAFAGTPLQTPEEFTYLMVLFTYDKLPQSELIRKNIMEKASGNEVIKRLMRMGMIMEAERSGDKRSKPISISPMGRKVLIDMLPKMRMVGNVVSGNLNQTERQLLIYLLAKLDHYHHDQYGHKDKQELEDYLHKEK</sequence>
<dbReference type="InterPro" id="IPR036390">
    <property type="entry name" value="WH_DNA-bd_sf"/>
</dbReference>
<dbReference type="EMBL" id="UGYW01000002">
    <property type="protein sequence ID" value="SUJ04324.1"/>
    <property type="molecule type" value="Genomic_DNA"/>
</dbReference>
<feature type="domain" description="HTH marR-type" evidence="4">
    <location>
        <begin position="64"/>
        <end position="197"/>
    </location>
</feature>
<dbReference type="PANTHER" id="PTHR42756">
    <property type="entry name" value="TRANSCRIPTIONAL REGULATOR, MARR"/>
    <property type="match status" value="1"/>
</dbReference>